<dbReference type="Proteomes" id="UP000054815">
    <property type="component" value="Unassembled WGS sequence"/>
</dbReference>
<feature type="transmembrane region" description="Helical" evidence="1">
    <location>
        <begin position="45"/>
        <end position="67"/>
    </location>
</feature>
<keyword evidence="1" id="KW-0812">Transmembrane</keyword>
<reference evidence="2 3" key="1">
    <citation type="submission" date="2015-01" db="EMBL/GenBank/DDBJ databases">
        <title>Evolution of Trichinella species and genotypes.</title>
        <authorList>
            <person name="Korhonen P.K."/>
            <person name="Edoardo P."/>
            <person name="Giuseppe L.R."/>
            <person name="Gasser R.B."/>
        </authorList>
    </citation>
    <scope>NUCLEOTIDE SEQUENCE [LARGE SCALE GENOMIC DNA]</scope>
    <source>
        <strain evidence="2">ISS141</strain>
    </source>
</reference>
<keyword evidence="1" id="KW-0472">Membrane</keyword>
<evidence type="ECO:0000313" key="3">
    <source>
        <dbReference type="Proteomes" id="UP000054815"/>
    </source>
</evidence>
<evidence type="ECO:0000313" key="2">
    <source>
        <dbReference type="EMBL" id="KRY01183.1"/>
    </source>
</evidence>
<sequence>LLLRIFIMRWIRLTLSVDGVKSYACIVLFLIVLAFNLNIDIYIHIYGIINVFLIGDRLIITYLFGVYNTFIYLRTRKTVFEMAERFLKNLSTFFH</sequence>
<dbReference type="EMBL" id="JYDU01000004">
    <property type="protein sequence ID" value="KRY01183.1"/>
    <property type="molecule type" value="Genomic_DNA"/>
</dbReference>
<accession>A0A0V0YLG6</accession>
<feature type="transmembrane region" description="Helical" evidence="1">
    <location>
        <begin position="20"/>
        <end position="39"/>
    </location>
</feature>
<organism evidence="2 3">
    <name type="scientific">Trichinella pseudospiralis</name>
    <name type="common">Parasitic roundworm</name>
    <dbReference type="NCBI Taxonomy" id="6337"/>
    <lineage>
        <taxon>Eukaryota</taxon>
        <taxon>Metazoa</taxon>
        <taxon>Ecdysozoa</taxon>
        <taxon>Nematoda</taxon>
        <taxon>Enoplea</taxon>
        <taxon>Dorylaimia</taxon>
        <taxon>Trichinellida</taxon>
        <taxon>Trichinellidae</taxon>
        <taxon>Trichinella</taxon>
    </lineage>
</organism>
<protein>
    <submittedName>
        <fullName evidence="2">Uncharacterized protein</fullName>
    </submittedName>
</protein>
<feature type="non-terminal residue" evidence="2">
    <location>
        <position position="1"/>
    </location>
</feature>
<dbReference type="AlphaFoldDB" id="A0A0V0YLG6"/>
<name>A0A0V0YLG6_TRIPS</name>
<evidence type="ECO:0000256" key="1">
    <source>
        <dbReference type="SAM" id="Phobius"/>
    </source>
</evidence>
<keyword evidence="1" id="KW-1133">Transmembrane helix</keyword>
<comment type="caution">
    <text evidence="2">The sequence shown here is derived from an EMBL/GenBank/DDBJ whole genome shotgun (WGS) entry which is preliminary data.</text>
</comment>
<gene>
    <name evidence="2" type="ORF">T4E_4904</name>
</gene>
<proteinExistence type="predicted"/>